<keyword evidence="6 11" id="KW-0812">Transmembrane</keyword>
<dbReference type="RefSeq" id="WP_066177791.1">
    <property type="nucleotide sequence ID" value="NZ_LQZT01000012.1"/>
</dbReference>
<feature type="transmembrane region" description="Helical" evidence="11">
    <location>
        <begin position="78"/>
        <end position="97"/>
    </location>
</feature>
<dbReference type="OrthoDB" id="9782004at2"/>
<feature type="transmembrane region" description="Helical" evidence="11">
    <location>
        <begin position="248"/>
        <end position="267"/>
    </location>
</feature>
<evidence type="ECO:0000313" key="13">
    <source>
        <dbReference type="EMBL" id="OCW57663.1"/>
    </source>
</evidence>
<feature type="transmembrane region" description="Helical" evidence="11">
    <location>
        <begin position="21"/>
        <end position="44"/>
    </location>
</feature>
<evidence type="ECO:0000256" key="5">
    <source>
        <dbReference type="ARBA" id="ARBA00022519"/>
    </source>
</evidence>
<comment type="function">
    <text evidence="9">Required for the activity of the bacterial periplasmic transport system of putrescine and spermidine.</text>
</comment>
<dbReference type="InterPro" id="IPR000515">
    <property type="entry name" value="MetI-like"/>
</dbReference>
<dbReference type="Gene3D" id="1.10.3720.10">
    <property type="entry name" value="MetI-like"/>
    <property type="match status" value="1"/>
</dbReference>
<name>A0A1C1YVU9_9HYPH</name>
<evidence type="ECO:0000259" key="12">
    <source>
        <dbReference type="PROSITE" id="PS50928"/>
    </source>
</evidence>
<dbReference type="PANTHER" id="PTHR43848:SF5">
    <property type="entry name" value="SPERMIDINE_PUTRESCINE TRANSPORT SYSTEM PERMEASE PROTEIN POTC"/>
    <property type="match status" value="1"/>
</dbReference>
<dbReference type="InterPro" id="IPR051789">
    <property type="entry name" value="Bact_Polyamine_Transport"/>
</dbReference>
<dbReference type="GO" id="GO:0005886">
    <property type="term" value="C:plasma membrane"/>
    <property type="evidence" value="ECO:0007669"/>
    <property type="project" value="UniProtKB-SubCell"/>
</dbReference>
<evidence type="ECO:0000256" key="4">
    <source>
        <dbReference type="ARBA" id="ARBA00022475"/>
    </source>
</evidence>
<dbReference type="GO" id="GO:0055085">
    <property type="term" value="P:transmembrane transport"/>
    <property type="evidence" value="ECO:0007669"/>
    <property type="project" value="InterPro"/>
</dbReference>
<keyword evidence="14" id="KW-1185">Reference proteome</keyword>
<comment type="caution">
    <text evidence="13">The sequence shown here is derived from an EMBL/GenBank/DDBJ whole genome shotgun (WGS) entry which is preliminary data.</text>
</comment>
<proteinExistence type="inferred from homology"/>
<evidence type="ECO:0000256" key="6">
    <source>
        <dbReference type="ARBA" id="ARBA00022692"/>
    </source>
</evidence>
<dbReference type="AlphaFoldDB" id="A0A1C1YVU9"/>
<accession>A0A1C1YVU9</accession>
<dbReference type="InterPro" id="IPR035906">
    <property type="entry name" value="MetI-like_sf"/>
</dbReference>
<keyword evidence="8 11" id="KW-0472">Membrane</keyword>
<dbReference type="Proteomes" id="UP000094795">
    <property type="component" value="Unassembled WGS sequence"/>
</dbReference>
<dbReference type="EMBL" id="LQZT01000012">
    <property type="protein sequence ID" value="OCW57663.1"/>
    <property type="molecule type" value="Genomic_DNA"/>
</dbReference>
<feature type="transmembrane region" description="Helical" evidence="11">
    <location>
        <begin position="141"/>
        <end position="162"/>
    </location>
</feature>
<reference evidence="13 14" key="1">
    <citation type="submission" date="2015-12" db="EMBL/GenBank/DDBJ databases">
        <authorList>
            <person name="Shamseldin A."/>
            <person name="Moawad H."/>
            <person name="Abd El-Rahim W.M."/>
            <person name="Sadowsky M.J."/>
        </authorList>
    </citation>
    <scope>NUCLEOTIDE SEQUENCE [LARGE SCALE GENOMIC DNA]</scope>
    <source>
        <strain evidence="13 14">JC234</strain>
    </source>
</reference>
<dbReference type="CDD" id="cd06261">
    <property type="entry name" value="TM_PBP2"/>
    <property type="match status" value="1"/>
</dbReference>
<evidence type="ECO:0000256" key="2">
    <source>
        <dbReference type="ARBA" id="ARBA00007069"/>
    </source>
</evidence>
<feature type="domain" description="ABC transmembrane type-1" evidence="12">
    <location>
        <begin position="74"/>
        <end position="266"/>
    </location>
</feature>
<dbReference type="PANTHER" id="PTHR43848">
    <property type="entry name" value="PUTRESCINE TRANSPORT SYSTEM PERMEASE PROTEIN POTI"/>
    <property type="match status" value="1"/>
</dbReference>
<evidence type="ECO:0000256" key="3">
    <source>
        <dbReference type="ARBA" id="ARBA00022448"/>
    </source>
</evidence>
<comment type="similarity">
    <text evidence="2">Belongs to the binding-protein-dependent transport system permease family. CysTW subfamily.</text>
</comment>
<keyword evidence="4" id="KW-1003">Cell membrane</keyword>
<dbReference type="PROSITE" id="PS50928">
    <property type="entry name" value="ABC_TM1"/>
    <property type="match status" value="1"/>
</dbReference>
<evidence type="ECO:0000256" key="9">
    <source>
        <dbReference type="ARBA" id="ARBA00037216"/>
    </source>
</evidence>
<feature type="transmembrane region" description="Helical" evidence="11">
    <location>
        <begin position="196"/>
        <end position="212"/>
    </location>
</feature>
<dbReference type="STRING" id="1480615.AWJ14_02275"/>
<feature type="transmembrane region" description="Helical" evidence="11">
    <location>
        <begin position="218"/>
        <end position="241"/>
    </location>
</feature>
<dbReference type="Pfam" id="PF00528">
    <property type="entry name" value="BPD_transp_1"/>
    <property type="match status" value="1"/>
</dbReference>
<organism evidence="13 14">
    <name type="scientific">Hoeflea olei</name>
    <dbReference type="NCBI Taxonomy" id="1480615"/>
    <lineage>
        <taxon>Bacteria</taxon>
        <taxon>Pseudomonadati</taxon>
        <taxon>Pseudomonadota</taxon>
        <taxon>Alphaproteobacteria</taxon>
        <taxon>Hyphomicrobiales</taxon>
        <taxon>Rhizobiaceae</taxon>
        <taxon>Hoeflea</taxon>
    </lineage>
</organism>
<comment type="subcellular location">
    <subcellularLocation>
        <location evidence="1">Cell inner membrane</location>
        <topology evidence="1">Multi-pass membrane protein</topology>
    </subcellularLocation>
    <subcellularLocation>
        <location evidence="11">Cell membrane</location>
        <topology evidence="11">Multi-pass membrane protein</topology>
    </subcellularLocation>
</comment>
<sequence length="277" mass="29932">MRLNPFRRRRFPGDVTHWPGLFTATIAFFAFVYLPILILIALSFNENRTVTVWTGFSLDWYRVAFANRDIVGAATNSLIIASVASVSATTLATLAALRMASKDRFMGKGAINAVFALPITVPEIVPAVATLMFFASLGFTLGLGTVIIGHIVFCIPFAYLPIRARLEGMDPKIGEAAADLYANPVRAFWRVTLPQLIPGILSGLVLAFIISLDDFVTTFFLGGAGSTTLPIYIFGLVRVGVTPEVNAISSLMLLLSLSLVSLSLFLGRDQNRNTGPG</sequence>
<evidence type="ECO:0000256" key="10">
    <source>
        <dbReference type="ARBA" id="ARBA00039580"/>
    </source>
</evidence>
<evidence type="ECO:0000256" key="1">
    <source>
        <dbReference type="ARBA" id="ARBA00004429"/>
    </source>
</evidence>
<evidence type="ECO:0000313" key="14">
    <source>
        <dbReference type="Proteomes" id="UP000094795"/>
    </source>
</evidence>
<evidence type="ECO:0000256" key="7">
    <source>
        <dbReference type="ARBA" id="ARBA00022989"/>
    </source>
</evidence>
<evidence type="ECO:0000256" key="8">
    <source>
        <dbReference type="ARBA" id="ARBA00023136"/>
    </source>
</evidence>
<keyword evidence="3 11" id="KW-0813">Transport</keyword>
<dbReference type="SUPFAM" id="SSF161098">
    <property type="entry name" value="MetI-like"/>
    <property type="match status" value="1"/>
</dbReference>
<keyword evidence="7 11" id="KW-1133">Transmembrane helix</keyword>
<keyword evidence="5" id="KW-0997">Cell inner membrane</keyword>
<feature type="transmembrane region" description="Helical" evidence="11">
    <location>
        <begin position="109"/>
        <end position="135"/>
    </location>
</feature>
<evidence type="ECO:0000256" key="11">
    <source>
        <dbReference type="RuleBase" id="RU363032"/>
    </source>
</evidence>
<protein>
    <recommendedName>
        <fullName evidence="10">Spermidine/putrescine transport system permease protein PotC</fullName>
    </recommendedName>
</protein>
<gene>
    <name evidence="13" type="ORF">AWJ14_02275</name>
</gene>